<dbReference type="EMBL" id="MU267589">
    <property type="protein sequence ID" value="KAH7916735.1"/>
    <property type="molecule type" value="Genomic_DNA"/>
</dbReference>
<protein>
    <submittedName>
        <fullName evidence="1">Sucraseferredoxin-like protein</fullName>
    </submittedName>
</protein>
<evidence type="ECO:0000313" key="2">
    <source>
        <dbReference type="Proteomes" id="UP000790377"/>
    </source>
</evidence>
<gene>
    <name evidence="1" type="ORF">BJ138DRAFT_1139043</name>
</gene>
<sequence length="307" mass="33596">MTIDIDSDLLGTVKPYRRQIIISTGQSDWPKKVTHTAGTLAAYIDEANDSLGALRKHNAANGESNGNTPSVPGLLSYTDTSRLSILNGSHRTFCDDPNEETVLVLPDFKVVAGVPRTLDGARELWAAALDPALGRAGAATSLRSWVLPYSCLILLCSHKRKDKRCHITAPILEKAFTQYLEHENWEVHTELEDLSHHEALSSPTQNSGSDSSDTESEAESAFEAQLKALPDHHKALILRNSHIGGHKFAGNCIIYTPRGACVWYGRITPHDVEAIVKCTIIAGQVLPPLLRGGMELSRPGCKTLYEW</sequence>
<keyword evidence="2" id="KW-1185">Reference proteome</keyword>
<accession>A0ACB8ATN4</accession>
<name>A0ACB8ATN4_9AGAM</name>
<organism evidence="1 2">
    <name type="scientific">Hygrophoropsis aurantiaca</name>
    <dbReference type="NCBI Taxonomy" id="72124"/>
    <lineage>
        <taxon>Eukaryota</taxon>
        <taxon>Fungi</taxon>
        <taxon>Dikarya</taxon>
        <taxon>Basidiomycota</taxon>
        <taxon>Agaricomycotina</taxon>
        <taxon>Agaricomycetes</taxon>
        <taxon>Agaricomycetidae</taxon>
        <taxon>Boletales</taxon>
        <taxon>Coniophorineae</taxon>
        <taxon>Hygrophoropsidaceae</taxon>
        <taxon>Hygrophoropsis</taxon>
    </lineage>
</organism>
<dbReference type="Proteomes" id="UP000790377">
    <property type="component" value="Unassembled WGS sequence"/>
</dbReference>
<proteinExistence type="predicted"/>
<comment type="caution">
    <text evidence="1">The sequence shown here is derived from an EMBL/GenBank/DDBJ whole genome shotgun (WGS) entry which is preliminary data.</text>
</comment>
<evidence type="ECO:0000313" key="1">
    <source>
        <dbReference type="EMBL" id="KAH7916735.1"/>
    </source>
</evidence>
<reference evidence="1" key="1">
    <citation type="journal article" date="2021" name="New Phytol.">
        <title>Evolutionary innovations through gain and loss of genes in the ectomycorrhizal Boletales.</title>
        <authorList>
            <person name="Wu G."/>
            <person name="Miyauchi S."/>
            <person name="Morin E."/>
            <person name="Kuo A."/>
            <person name="Drula E."/>
            <person name="Varga T."/>
            <person name="Kohler A."/>
            <person name="Feng B."/>
            <person name="Cao Y."/>
            <person name="Lipzen A."/>
            <person name="Daum C."/>
            <person name="Hundley H."/>
            <person name="Pangilinan J."/>
            <person name="Johnson J."/>
            <person name="Barry K."/>
            <person name="LaButti K."/>
            <person name="Ng V."/>
            <person name="Ahrendt S."/>
            <person name="Min B."/>
            <person name="Choi I.G."/>
            <person name="Park H."/>
            <person name="Plett J.M."/>
            <person name="Magnuson J."/>
            <person name="Spatafora J.W."/>
            <person name="Nagy L.G."/>
            <person name="Henrissat B."/>
            <person name="Grigoriev I.V."/>
            <person name="Yang Z.L."/>
            <person name="Xu J."/>
            <person name="Martin F.M."/>
        </authorList>
    </citation>
    <scope>NUCLEOTIDE SEQUENCE</scope>
    <source>
        <strain evidence="1">ATCC 28755</strain>
    </source>
</reference>